<feature type="compositionally biased region" description="Polar residues" evidence="1">
    <location>
        <begin position="80"/>
        <end position="93"/>
    </location>
</feature>
<feature type="transmembrane region" description="Helical" evidence="2">
    <location>
        <begin position="12"/>
        <end position="31"/>
    </location>
</feature>
<dbReference type="Proteomes" id="UP001597405">
    <property type="component" value="Unassembled WGS sequence"/>
</dbReference>
<evidence type="ECO:0000256" key="2">
    <source>
        <dbReference type="SAM" id="Phobius"/>
    </source>
</evidence>
<keyword evidence="2" id="KW-1133">Transmembrane helix</keyword>
<evidence type="ECO:0000256" key="1">
    <source>
        <dbReference type="SAM" id="MobiDB-lite"/>
    </source>
</evidence>
<feature type="region of interest" description="Disordered" evidence="1">
    <location>
        <begin position="73"/>
        <end position="101"/>
    </location>
</feature>
<sequence>MGNGKRLGAMYFPQFLVGMLTTSVVVAAWAYLDTGSIWKAIAWGIIAAVLLQVGYFALVFRLVYGRRKNIEQQTEEIPPGSQQTTDRSESANVRTEAMKKG</sequence>
<proteinExistence type="predicted"/>
<name>A0ABW4U985_9HYPH</name>
<evidence type="ECO:0008006" key="5">
    <source>
        <dbReference type="Google" id="ProtNLM"/>
    </source>
</evidence>
<feature type="transmembrane region" description="Helical" evidence="2">
    <location>
        <begin position="37"/>
        <end position="64"/>
    </location>
</feature>
<dbReference type="EMBL" id="JBHUGZ010000006">
    <property type="protein sequence ID" value="MFD1982642.1"/>
    <property type="molecule type" value="Genomic_DNA"/>
</dbReference>
<evidence type="ECO:0000313" key="4">
    <source>
        <dbReference type="Proteomes" id="UP001597405"/>
    </source>
</evidence>
<gene>
    <name evidence="3" type="ORF">ACFSOZ_08130</name>
</gene>
<evidence type="ECO:0000313" key="3">
    <source>
        <dbReference type="EMBL" id="MFD1982642.1"/>
    </source>
</evidence>
<reference evidence="4" key="1">
    <citation type="journal article" date="2019" name="Int. J. Syst. Evol. Microbiol.">
        <title>The Global Catalogue of Microorganisms (GCM) 10K type strain sequencing project: providing services to taxonomists for standard genome sequencing and annotation.</title>
        <authorList>
            <consortium name="The Broad Institute Genomics Platform"/>
            <consortium name="The Broad Institute Genome Sequencing Center for Infectious Disease"/>
            <person name="Wu L."/>
            <person name="Ma J."/>
        </authorList>
    </citation>
    <scope>NUCLEOTIDE SEQUENCE [LARGE SCALE GENOMIC DNA]</scope>
    <source>
        <strain evidence="4">CGMCC 1.16225</strain>
    </source>
</reference>
<keyword evidence="4" id="KW-1185">Reference proteome</keyword>
<keyword evidence="2" id="KW-0472">Membrane</keyword>
<accession>A0ABW4U985</accession>
<keyword evidence="2" id="KW-0812">Transmembrane</keyword>
<comment type="caution">
    <text evidence="3">The sequence shown here is derived from an EMBL/GenBank/DDBJ whole genome shotgun (WGS) entry which is preliminary data.</text>
</comment>
<protein>
    <recommendedName>
        <fullName evidence="5">Exopolysaccharide production repressor exox</fullName>
    </recommendedName>
</protein>
<organism evidence="3 4">
    <name type="scientific">Mesorhizobium newzealandense</name>
    <dbReference type="NCBI Taxonomy" id="1300302"/>
    <lineage>
        <taxon>Bacteria</taxon>
        <taxon>Pseudomonadati</taxon>
        <taxon>Pseudomonadota</taxon>
        <taxon>Alphaproteobacteria</taxon>
        <taxon>Hyphomicrobiales</taxon>
        <taxon>Phyllobacteriaceae</taxon>
        <taxon>Mesorhizobium</taxon>
    </lineage>
</organism>
<dbReference type="RefSeq" id="WP_379095760.1">
    <property type="nucleotide sequence ID" value="NZ_JBHUGZ010000006.1"/>
</dbReference>